<gene>
    <name evidence="1" type="ORF">RV00_GL002265</name>
</gene>
<comment type="caution">
    <text evidence="1">The sequence shown here is derived from an EMBL/GenBank/DDBJ whole genome shotgun (WGS) entry which is preliminary data.</text>
</comment>
<dbReference type="EMBL" id="JXKM01000004">
    <property type="protein sequence ID" value="OJG36121.1"/>
    <property type="molecule type" value="Genomic_DNA"/>
</dbReference>
<dbReference type="Gene3D" id="3.30.2310.20">
    <property type="entry name" value="RelE-like"/>
    <property type="match status" value="1"/>
</dbReference>
<evidence type="ECO:0000313" key="2">
    <source>
        <dbReference type="Proteomes" id="UP000183700"/>
    </source>
</evidence>
<sequence>MDVYGSTQKMSKILSKEKNIRKEYGDVIAKKVKQRITEFRAANNLKDISHVPPQKLHQLSGKYKNCFSVMITGNWRLVFEAYTSDEELTLEKELAVIILVKEIVDYHGN</sequence>
<keyword evidence="2" id="KW-1185">Reference proteome</keyword>
<reference evidence="1 2" key="1">
    <citation type="submission" date="2014-12" db="EMBL/GenBank/DDBJ databases">
        <title>Draft genome sequences of 29 type strains of Enterococci.</title>
        <authorList>
            <person name="Zhong Z."/>
            <person name="Sun Z."/>
            <person name="Liu W."/>
            <person name="Zhang W."/>
            <person name="Zhang H."/>
        </authorList>
    </citation>
    <scope>NUCLEOTIDE SEQUENCE [LARGE SCALE GENOMIC DNA]</scope>
    <source>
        <strain evidence="1 2">DSM 22802</strain>
    </source>
</reference>
<dbReference type="Pfam" id="PF05015">
    <property type="entry name" value="HigB-like_toxin"/>
    <property type="match status" value="1"/>
</dbReference>
<dbReference type="InterPro" id="IPR007711">
    <property type="entry name" value="HigB-1"/>
</dbReference>
<dbReference type="RefSeq" id="WP_071862070.1">
    <property type="nucleotide sequence ID" value="NZ_JBHLVS010000013.1"/>
</dbReference>
<dbReference type="SUPFAM" id="SSF143011">
    <property type="entry name" value="RelE-like"/>
    <property type="match status" value="1"/>
</dbReference>
<evidence type="ECO:0000313" key="1">
    <source>
        <dbReference type="EMBL" id="OJG36121.1"/>
    </source>
</evidence>
<dbReference type="STRING" id="319970.RV00_GL002265"/>
<protein>
    <recommendedName>
        <fullName evidence="3">RelE/StbE family addiction module toxin</fullName>
    </recommendedName>
</protein>
<accession>A0A1L8SVL7</accession>
<proteinExistence type="predicted"/>
<dbReference type="Proteomes" id="UP000183700">
    <property type="component" value="Unassembled WGS sequence"/>
</dbReference>
<evidence type="ECO:0008006" key="3">
    <source>
        <dbReference type="Google" id="ProtNLM"/>
    </source>
</evidence>
<name>A0A1L8SVL7_9ENTE</name>
<dbReference type="AlphaFoldDB" id="A0A1L8SVL7"/>
<organism evidence="1 2">
    <name type="scientific">Enterococcus devriesei</name>
    <dbReference type="NCBI Taxonomy" id="319970"/>
    <lineage>
        <taxon>Bacteria</taxon>
        <taxon>Bacillati</taxon>
        <taxon>Bacillota</taxon>
        <taxon>Bacilli</taxon>
        <taxon>Lactobacillales</taxon>
        <taxon>Enterococcaceae</taxon>
        <taxon>Enterococcus</taxon>
    </lineage>
</organism>
<dbReference type="InterPro" id="IPR035093">
    <property type="entry name" value="RelE/ParE_toxin_dom_sf"/>
</dbReference>